<evidence type="ECO:0000259" key="12">
    <source>
        <dbReference type="Pfam" id="PF08172"/>
    </source>
</evidence>
<keyword evidence="7" id="KW-0333">Golgi apparatus</keyword>
<evidence type="ECO:0000313" key="15">
    <source>
        <dbReference type="Proteomes" id="UP000094565"/>
    </source>
</evidence>
<organism evidence="14 15">
    <name type="scientific">Komagataella pastoris</name>
    <name type="common">Yeast</name>
    <name type="synonym">Pichia pastoris</name>
    <dbReference type="NCBI Taxonomy" id="4922"/>
    <lineage>
        <taxon>Eukaryota</taxon>
        <taxon>Fungi</taxon>
        <taxon>Dikarya</taxon>
        <taxon>Ascomycota</taxon>
        <taxon>Saccharomycotina</taxon>
        <taxon>Pichiomycetes</taxon>
        <taxon>Pichiales</taxon>
        <taxon>Pichiaceae</taxon>
        <taxon>Komagataella</taxon>
    </lineage>
</organism>
<dbReference type="Pfam" id="PF08172">
    <property type="entry name" value="CASP_C"/>
    <property type="match status" value="1"/>
</dbReference>
<dbReference type="Proteomes" id="UP000094565">
    <property type="component" value="Chromosome 1"/>
</dbReference>
<evidence type="ECO:0000256" key="8">
    <source>
        <dbReference type="ARBA" id="ARBA00023054"/>
    </source>
</evidence>
<keyword evidence="6 11" id="KW-1133">Transmembrane helix</keyword>
<name>A0A1B2J711_PICPA</name>
<evidence type="ECO:0000256" key="3">
    <source>
        <dbReference type="ARBA" id="ARBA00018691"/>
    </source>
</evidence>
<gene>
    <name evidence="14" type="primary">COY1</name>
    <name evidence="14" type="ORF">ATY40_BA7500752</name>
</gene>
<keyword evidence="15" id="KW-1185">Reference proteome</keyword>
<evidence type="ECO:0000256" key="1">
    <source>
        <dbReference type="ARBA" id="ARBA00004409"/>
    </source>
</evidence>
<sequence length="594" mass="69104">MTDADFQVVFEAWQAVDLQGVKKLVDDEVQEIESSKSSSLDQRKQLSFKTKEFKKLDDERKLAQWKSLLKEYQNYIDDLTKGNNRVVQRFLELHKVVVDLKDPTSTLSKEQETNSELQKTVKNLSTELRQSEQRWASEKKGLEEKFNIQIKETEGKSLDQFKTAQTEIVQLKDELKSKSSENEELQVLIETLDAKLKKNSQGQNNDDTYSNYDMLNRDLESNKLRILELERLNNSLKEELAKKDDKAYQERVTELEKESVEYLSKLEEERLNKRNAIKSLKDELDQTKETLNEKIEECSRLNTSLEEKKDYEQIKQDLKVLKLIELGEGEEEELTGTLDNILLNKNKKLSNELVSYRSKQEDMVNSIQELEEKLAFSQNQVEQLQQLNQDLEKETSVEKWDAISMISAKPDTSIPDNSLITMISQQRDRFKQRNKDLEKDVRLQLNKISELQRKVQSLSSDNNQLYERIRFLSSYDNNKNQSKESQSEEYYKRSYEDKLHPIEQFRLAESKRISSRISPMERIFISLIRAILSTKLSRYLFLAYCISLHLIVMSMTMYVMNIHNDLSPEITINEGASVGGGVNAGGIHGGLGNV</sequence>
<dbReference type="EMBL" id="CP014584">
    <property type="protein sequence ID" value="ANZ73776.1"/>
    <property type="molecule type" value="Genomic_DNA"/>
</dbReference>
<dbReference type="OrthoDB" id="10257567at2759"/>
<feature type="coiled-coil region" evidence="10">
    <location>
        <begin position="107"/>
        <end position="134"/>
    </location>
</feature>
<evidence type="ECO:0000256" key="4">
    <source>
        <dbReference type="ARBA" id="ARBA00022448"/>
    </source>
</evidence>
<evidence type="ECO:0000259" key="13">
    <source>
        <dbReference type="Pfam" id="PF25398"/>
    </source>
</evidence>
<feature type="domain" description="Cux N-terminal" evidence="13">
    <location>
        <begin position="3"/>
        <end position="113"/>
    </location>
</feature>
<evidence type="ECO:0000256" key="9">
    <source>
        <dbReference type="ARBA" id="ARBA00023136"/>
    </source>
</evidence>
<evidence type="ECO:0000256" key="10">
    <source>
        <dbReference type="SAM" id="Coils"/>
    </source>
</evidence>
<feature type="transmembrane region" description="Helical" evidence="11">
    <location>
        <begin position="539"/>
        <end position="560"/>
    </location>
</feature>
<evidence type="ECO:0000313" key="14">
    <source>
        <dbReference type="EMBL" id="ANZ73776.1"/>
    </source>
</evidence>
<evidence type="ECO:0000256" key="6">
    <source>
        <dbReference type="ARBA" id="ARBA00022989"/>
    </source>
</evidence>
<dbReference type="GO" id="GO:0006891">
    <property type="term" value="P:intra-Golgi vesicle-mediated transport"/>
    <property type="evidence" value="ECO:0007669"/>
    <property type="project" value="InterPro"/>
</dbReference>
<feature type="coiled-coil region" evidence="10">
    <location>
        <begin position="353"/>
        <end position="468"/>
    </location>
</feature>
<feature type="domain" description="CASP C-terminal" evidence="12">
    <location>
        <begin position="346"/>
        <end position="562"/>
    </location>
</feature>
<dbReference type="GO" id="GO:0000139">
    <property type="term" value="C:Golgi membrane"/>
    <property type="evidence" value="ECO:0007669"/>
    <property type="project" value="UniProtKB-SubCell"/>
</dbReference>
<keyword evidence="9 11" id="KW-0472">Membrane</keyword>
<reference evidence="14 15" key="1">
    <citation type="submission" date="2016-02" db="EMBL/GenBank/DDBJ databases">
        <title>Comparative genomic and transcriptomic foundation for Pichia pastoris.</title>
        <authorList>
            <person name="Love K.R."/>
            <person name="Shah K.A."/>
            <person name="Whittaker C.A."/>
            <person name="Wu J."/>
            <person name="Bartlett M.C."/>
            <person name="Ma D."/>
            <person name="Leeson R.L."/>
            <person name="Priest M."/>
            <person name="Young S.K."/>
            <person name="Love J.C."/>
        </authorList>
    </citation>
    <scope>NUCLEOTIDE SEQUENCE [LARGE SCALE GENOMIC DNA]</scope>
    <source>
        <strain evidence="14 15">ATCC 28485</strain>
    </source>
</reference>
<dbReference type="InterPro" id="IPR057476">
    <property type="entry name" value="Cux_N"/>
</dbReference>
<dbReference type="PANTHER" id="PTHR14043">
    <property type="entry name" value="CCAAT DISPLACEMENT PROTEIN-RELATED"/>
    <property type="match status" value="1"/>
</dbReference>
<keyword evidence="4" id="KW-0813">Transport</keyword>
<evidence type="ECO:0000256" key="11">
    <source>
        <dbReference type="SAM" id="Phobius"/>
    </source>
</evidence>
<comment type="similarity">
    <text evidence="2">Belongs to the CASP family.</text>
</comment>
<protein>
    <recommendedName>
        <fullName evidence="3">Protein CASP</fullName>
    </recommendedName>
</protein>
<comment type="subcellular location">
    <subcellularLocation>
        <location evidence="1">Golgi apparatus membrane</location>
        <topology evidence="1">Single-pass type IV membrane protein</topology>
    </subcellularLocation>
</comment>
<keyword evidence="5 11" id="KW-0812">Transmembrane</keyword>
<proteinExistence type="inferred from homology"/>
<dbReference type="Pfam" id="PF25398">
    <property type="entry name" value="CUX1_N"/>
    <property type="match status" value="1"/>
</dbReference>
<dbReference type="AlphaFoldDB" id="A0A1B2J711"/>
<dbReference type="InterPro" id="IPR012955">
    <property type="entry name" value="CASP_C"/>
</dbReference>
<keyword evidence="8 10" id="KW-0175">Coiled coil</keyword>
<feature type="coiled-coil region" evidence="10">
    <location>
        <begin position="161"/>
        <end position="308"/>
    </location>
</feature>
<dbReference type="PANTHER" id="PTHR14043:SF2">
    <property type="entry name" value="HOMEOBOX PROTEIN CUT"/>
    <property type="match status" value="1"/>
</dbReference>
<accession>A0A1B2J711</accession>
<evidence type="ECO:0000256" key="7">
    <source>
        <dbReference type="ARBA" id="ARBA00023034"/>
    </source>
</evidence>
<evidence type="ECO:0000256" key="2">
    <source>
        <dbReference type="ARBA" id="ARBA00006415"/>
    </source>
</evidence>
<evidence type="ECO:0000256" key="5">
    <source>
        <dbReference type="ARBA" id="ARBA00022692"/>
    </source>
</evidence>